<proteinExistence type="predicted"/>
<gene>
    <name evidence="1" type="ORF">UFOPK3564_00830</name>
</gene>
<accession>A0A6J7GDX6</accession>
<evidence type="ECO:0000313" key="1">
    <source>
        <dbReference type="EMBL" id="CAB4905154.1"/>
    </source>
</evidence>
<sequence>MAAALGATFEEQPLEEVRARSADLGAMYAFLAGDGYGIDVDAVRGRYPEVAWRTFATWAAEQR</sequence>
<name>A0A6J7GDX6_9ZZZZ</name>
<dbReference type="AlphaFoldDB" id="A0A6J7GDX6"/>
<protein>
    <submittedName>
        <fullName evidence="1">Unannotated protein</fullName>
    </submittedName>
</protein>
<reference evidence="1" key="1">
    <citation type="submission" date="2020-05" db="EMBL/GenBank/DDBJ databases">
        <authorList>
            <person name="Chiriac C."/>
            <person name="Salcher M."/>
            <person name="Ghai R."/>
            <person name="Kavagutti S V."/>
        </authorList>
    </citation>
    <scope>NUCLEOTIDE SEQUENCE</scope>
</reference>
<dbReference type="EMBL" id="CAFBMK010000032">
    <property type="protein sequence ID" value="CAB4905154.1"/>
    <property type="molecule type" value="Genomic_DNA"/>
</dbReference>
<organism evidence="1">
    <name type="scientific">freshwater metagenome</name>
    <dbReference type="NCBI Taxonomy" id="449393"/>
    <lineage>
        <taxon>unclassified sequences</taxon>
        <taxon>metagenomes</taxon>
        <taxon>ecological metagenomes</taxon>
    </lineage>
</organism>